<dbReference type="InterPro" id="IPR029068">
    <property type="entry name" value="Glyas_Bleomycin-R_OHBP_Dase"/>
</dbReference>
<dbReference type="CDD" id="cd06587">
    <property type="entry name" value="VOC"/>
    <property type="match status" value="1"/>
</dbReference>
<dbReference type="RefSeq" id="WP_171201091.1">
    <property type="nucleotide sequence ID" value="NZ_JABEND010000013.1"/>
</dbReference>
<reference evidence="2 3" key="1">
    <citation type="submission" date="2020-05" db="EMBL/GenBank/DDBJ databases">
        <title>Nakamurella sp. DB0629 isolated from air conditioner.</title>
        <authorList>
            <person name="Kim D.H."/>
            <person name="Kim D.-U."/>
        </authorList>
    </citation>
    <scope>NUCLEOTIDE SEQUENCE [LARGE SCALE GENOMIC DNA]</scope>
    <source>
        <strain evidence="2 3">DB0629</strain>
    </source>
</reference>
<feature type="domain" description="VOC" evidence="1">
    <location>
        <begin position="18"/>
        <end position="134"/>
    </location>
</feature>
<dbReference type="PANTHER" id="PTHR35908">
    <property type="entry name" value="HYPOTHETICAL FUSION PROTEIN"/>
    <property type="match status" value="1"/>
</dbReference>
<dbReference type="Proteomes" id="UP000562984">
    <property type="component" value="Unassembled WGS sequence"/>
</dbReference>
<keyword evidence="3" id="KW-1185">Reference proteome</keyword>
<dbReference type="PANTHER" id="PTHR35908:SF1">
    <property type="entry name" value="CONSERVED PROTEIN"/>
    <property type="match status" value="1"/>
</dbReference>
<dbReference type="EMBL" id="JABEND010000013">
    <property type="protein sequence ID" value="NNG37385.1"/>
    <property type="molecule type" value="Genomic_DNA"/>
</dbReference>
<dbReference type="AlphaFoldDB" id="A0A849AA17"/>
<proteinExistence type="predicted"/>
<name>A0A849AA17_9ACTN</name>
<sequence length="144" mass="15790">MIDQEGQHMTGTTTARPVIGMISMMSPGPRRLAAFWSELMELPIADGASDDLVMLDFDHEAGPITWIIERSDDVAAGIAPVALDVGSQDETSWREVADRAEGLGAQRIAEHEQESVRWIEMRDPDGNRFRVFAPRPTPAESDGG</sequence>
<gene>
    <name evidence="2" type="ORF">HKD39_17090</name>
</gene>
<dbReference type="InterPro" id="IPR041581">
    <property type="entry name" value="Glyoxalase_6"/>
</dbReference>
<dbReference type="Pfam" id="PF18029">
    <property type="entry name" value="Glyoxalase_6"/>
    <property type="match status" value="1"/>
</dbReference>
<evidence type="ECO:0000259" key="1">
    <source>
        <dbReference type="PROSITE" id="PS51819"/>
    </source>
</evidence>
<dbReference type="InterPro" id="IPR037523">
    <property type="entry name" value="VOC_core"/>
</dbReference>
<dbReference type="Gene3D" id="3.10.180.10">
    <property type="entry name" value="2,3-Dihydroxybiphenyl 1,2-Dioxygenase, domain 1"/>
    <property type="match status" value="1"/>
</dbReference>
<protein>
    <submittedName>
        <fullName evidence="2">VOC family protein</fullName>
    </submittedName>
</protein>
<evidence type="ECO:0000313" key="3">
    <source>
        <dbReference type="Proteomes" id="UP000562984"/>
    </source>
</evidence>
<dbReference type="PROSITE" id="PS51819">
    <property type="entry name" value="VOC"/>
    <property type="match status" value="1"/>
</dbReference>
<organism evidence="2 3">
    <name type="scientific">Nakamurella aerolata</name>
    <dbReference type="NCBI Taxonomy" id="1656892"/>
    <lineage>
        <taxon>Bacteria</taxon>
        <taxon>Bacillati</taxon>
        <taxon>Actinomycetota</taxon>
        <taxon>Actinomycetes</taxon>
        <taxon>Nakamurellales</taxon>
        <taxon>Nakamurellaceae</taxon>
        <taxon>Nakamurella</taxon>
    </lineage>
</organism>
<dbReference type="SUPFAM" id="SSF54593">
    <property type="entry name" value="Glyoxalase/Bleomycin resistance protein/Dihydroxybiphenyl dioxygenase"/>
    <property type="match status" value="1"/>
</dbReference>
<comment type="caution">
    <text evidence="2">The sequence shown here is derived from an EMBL/GenBank/DDBJ whole genome shotgun (WGS) entry which is preliminary data.</text>
</comment>
<accession>A0A849AA17</accession>
<evidence type="ECO:0000313" key="2">
    <source>
        <dbReference type="EMBL" id="NNG37385.1"/>
    </source>
</evidence>